<dbReference type="SUPFAM" id="SSF56235">
    <property type="entry name" value="N-terminal nucleophile aminohydrolases (Ntn hydrolases)"/>
    <property type="match status" value="1"/>
</dbReference>
<evidence type="ECO:0000256" key="3">
    <source>
        <dbReference type="ARBA" id="ARBA00011941"/>
    </source>
</evidence>
<evidence type="ECO:0000259" key="8">
    <source>
        <dbReference type="PROSITE" id="PS51278"/>
    </source>
</evidence>
<dbReference type="CDD" id="cd06223">
    <property type="entry name" value="PRTases_typeI"/>
    <property type="match status" value="1"/>
</dbReference>
<evidence type="ECO:0000313" key="9">
    <source>
        <dbReference type="EMBL" id="GAG62140.1"/>
    </source>
</evidence>
<organism evidence="9">
    <name type="scientific">marine sediment metagenome</name>
    <dbReference type="NCBI Taxonomy" id="412755"/>
    <lineage>
        <taxon>unclassified sequences</taxon>
        <taxon>metagenomes</taxon>
        <taxon>ecological metagenomes</taxon>
    </lineage>
</organism>
<dbReference type="InterPro" id="IPR029055">
    <property type="entry name" value="Ntn_hydrolases_N"/>
</dbReference>
<comment type="caution">
    <text evidence="9">The sequence shown here is derived from an EMBL/GenBank/DDBJ whole genome shotgun (WGS) entry which is preliminary data.</text>
</comment>
<dbReference type="Pfam" id="PF00156">
    <property type="entry name" value="Pribosyltran"/>
    <property type="match status" value="1"/>
</dbReference>
<protein>
    <recommendedName>
        <fullName evidence="3">amidophosphoribosyltransferase</fullName>
        <ecNumber evidence="3">2.4.2.14</ecNumber>
    </recommendedName>
</protein>
<dbReference type="Gene3D" id="3.40.50.2020">
    <property type="match status" value="1"/>
</dbReference>
<dbReference type="UniPathway" id="UPA00074">
    <property type="reaction ID" value="UER00124"/>
</dbReference>
<reference evidence="9" key="1">
    <citation type="journal article" date="2014" name="Front. Microbiol.">
        <title>High frequency of phylogenetically diverse reductive dehalogenase-homologous genes in deep subseafloor sedimentary metagenomes.</title>
        <authorList>
            <person name="Kawai M."/>
            <person name="Futagami T."/>
            <person name="Toyoda A."/>
            <person name="Takaki Y."/>
            <person name="Nishi S."/>
            <person name="Hori S."/>
            <person name="Arai W."/>
            <person name="Tsubouchi T."/>
            <person name="Morono Y."/>
            <person name="Uchiyama I."/>
            <person name="Ito T."/>
            <person name="Fujiyama A."/>
            <person name="Inagaki F."/>
            <person name="Takami H."/>
        </authorList>
    </citation>
    <scope>NUCLEOTIDE SEQUENCE</scope>
    <source>
        <strain evidence="9">Expedition CK06-06</strain>
    </source>
</reference>
<gene>
    <name evidence="9" type="ORF">S01H4_00299</name>
</gene>
<keyword evidence="7" id="KW-0315">Glutamine amidotransferase</keyword>
<feature type="domain" description="Glutamine amidotransferase type-2" evidence="8">
    <location>
        <begin position="14"/>
        <end position="233"/>
    </location>
</feature>
<dbReference type="PANTHER" id="PTHR11907">
    <property type="entry name" value="AMIDOPHOSPHORIBOSYLTRANSFERASE"/>
    <property type="match status" value="1"/>
</dbReference>
<dbReference type="InterPro" id="IPR035584">
    <property type="entry name" value="PurF_N"/>
</dbReference>
<dbReference type="CDD" id="cd00715">
    <property type="entry name" value="GPATase_N"/>
    <property type="match status" value="1"/>
</dbReference>
<dbReference type="EMBL" id="BART01000036">
    <property type="protein sequence ID" value="GAG62140.1"/>
    <property type="molecule type" value="Genomic_DNA"/>
</dbReference>
<dbReference type="AlphaFoldDB" id="X0YZT6"/>
<dbReference type="GO" id="GO:0004044">
    <property type="term" value="F:amidophosphoribosyltransferase activity"/>
    <property type="evidence" value="ECO:0007669"/>
    <property type="project" value="UniProtKB-EC"/>
</dbReference>
<evidence type="ECO:0000256" key="2">
    <source>
        <dbReference type="ARBA" id="ARBA00010138"/>
    </source>
</evidence>
<proteinExistence type="inferred from homology"/>
<dbReference type="InterPro" id="IPR029057">
    <property type="entry name" value="PRTase-like"/>
</dbReference>
<dbReference type="Pfam" id="PF13537">
    <property type="entry name" value="GATase_7"/>
    <property type="match status" value="1"/>
</dbReference>
<name>X0YZT6_9ZZZZ</name>
<dbReference type="Gene3D" id="3.60.20.10">
    <property type="entry name" value="Glutamine Phosphoribosylpyrophosphate, subunit 1, domain 1"/>
    <property type="match status" value="1"/>
</dbReference>
<dbReference type="HAMAP" id="MF_01931">
    <property type="entry name" value="PurF"/>
    <property type="match status" value="1"/>
</dbReference>
<keyword evidence="4" id="KW-0328">Glycosyltransferase</keyword>
<dbReference type="InterPro" id="IPR017932">
    <property type="entry name" value="GATase_2_dom"/>
</dbReference>
<comment type="similarity">
    <text evidence="2">In the C-terminal section; belongs to the purine/pyrimidine phosphoribosyltransferase family.</text>
</comment>
<evidence type="ECO:0000256" key="1">
    <source>
        <dbReference type="ARBA" id="ARBA00005209"/>
    </source>
</evidence>
<dbReference type="PROSITE" id="PS51278">
    <property type="entry name" value="GATASE_TYPE_2"/>
    <property type="match status" value="1"/>
</dbReference>
<comment type="pathway">
    <text evidence="1">Purine metabolism; IMP biosynthesis via de novo pathway; N(1)-(5-phospho-D-ribosyl)glycinamide from 5-phospho-alpha-D-ribose 1-diphosphate: step 1/2.</text>
</comment>
<dbReference type="GO" id="GO:0006189">
    <property type="term" value="P:'de novo' IMP biosynthetic process"/>
    <property type="evidence" value="ECO:0007669"/>
    <property type="project" value="UniProtKB-UniPathway"/>
</dbReference>
<dbReference type="NCBIfam" id="TIGR01134">
    <property type="entry name" value="purF"/>
    <property type="match status" value="1"/>
</dbReference>
<dbReference type="SUPFAM" id="SSF53271">
    <property type="entry name" value="PRTase-like"/>
    <property type="match status" value="1"/>
</dbReference>
<dbReference type="GO" id="GO:0009113">
    <property type="term" value="P:purine nucleobase biosynthetic process"/>
    <property type="evidence" value="ECO:0007669"/>
    <property type="project" value="InterPro"/>
</dbReference>
<accession>X0YZT6</accession>
<sequence>MVSRISDRKINEKCGVFGIYAPGRKIAETIFYGLQALQHRGQESAGIAVSDGEDILIFKDLGLVSQVFNEQNIAPLQGHIGIGHTRYSTTGMNIWKNSQPLYRMFKNESFAIAQNGNLTNVKEIRNEQIKKGINFETTTDTEVIASLIESSEKENIEDAIKEATGKIKGSYSLVILTKDEVFGIRDPHGFRPLVLGNLDGSYVIASETCALDIIDAKFIREIDPGEIIVLDKDGMRSQMILPVDRISMCVFELIYFARPDSYIHNKNMFEVRHRLGQELAKEFPADADIVIPVPDSGTPAAIGYSAESKIPYAEGFIKNRYIGRTFIQPKQETREISVKLKLNPLRDIIQGKKLVVVDDSIVRGTTSKKIVKMLYNTGAKEVHMRITCPPLLYPCYYGVDMATRKEFIANHKTLEDIREFLKVDSLKYLTMGGLVKAVGESKEKFCFACFDGEYPVQIPENIESDECSIDKEEKVSSNAWKK</sequence>
<evidence type="ECO:0000256" key="6">
    <source>
        <dbReference type="ARBA" id="ARBA00022755"/>
    </source>
</evidence>
<dbReference type="PIRSF" id="PIRSF000485">
    <property type="entry name" value="Amd_phspho_trans"/>
    <property type="match status" value="1"/>
</dbReference>
<keyword evidence="5" id="KW-0808">Transferase</keyword>
<evidence type="ECO:0000256" key="7">
    <source>
        <dbReference type="ARBA" id="ARBA00022962"/>
    </source>
</evidence>
<dbReference type="InterPro" id="IPR000836">
    <property type="entry name" value="PRTase_dom"/>
</dbReference>
<evidence type="ECO:0000256" key="5">
    <source>
        <dbReference type="ARBA" id="ARBA00022679"/>
    </source>
</evidence>
<keyword evidence="6" id="KW-0658">Purine biosynthesis</keyword>
<dbReference type="EC" id="2.4.2.14" evidence="3"/>
<evidence type="ECO:0000256" key="4">
    <source>
        <dbReference type="ARBA" id="ARBA00022676"/>
    </source>
</evidence>
<dbReference type="InterPro" id="IPR005854">
    <property type="entry name" value="PurF"/>
</dbReference>